<dbReference type="InterPro" id="IPR011992">
    <property type="entry name" value="EF-hand-dom_pair"/>
</dbReference>
<proteinExistence type="predicted"/>
<dbReference type="Gene3D" id="1.10.238.10">
    <property type="entry name" value="EF-hand"/>
    <property type="match status" value="1"/>
</dbReference>
<protein>
    <submittedName>
        <fullName evidence="6">Multiple coagulation factor deficiency protein 2 homolog</fullName>
    </submittedName>
</protein>
<dbReference type="SUPFAM" id="SSF47473">
    <property type="entry name" value="EF-hand"/>
    <property type="match status" value="1"/>
</dbReference>
<dbReference type="InterPro" id="IPR002048">
    <property type="entry name" value="EF_hand_dom"/>
</dbReference>
<keyword evidence="2" id="KW-0677">Repeat</keyword>
<sequence>MPYAIEPTGQVPKRLLCLNFDSQPGGETLHRYQKVSACASLTALTARVTIVAWPTHPLENIHKTRTQHTTISCKIHFTMYRMCNLSNLLNFIICIASFSQNFDGTLAVKRGPHHPRGETRRVDQHLTHEEHRIDDDLRDMGVQANLDDLSEEEKIFYMFKAHDNDNNNALDGLEMIQSAMHHNYDYFKNNERDEYLQNATDELEHFIEAIDKFLLIADDNNDGLLHYPEFVKAITGGKEQPNVDRNILR</sequence>
<dbReference type="AlphaFoldDB" id="A0A6P8K017"/>
<dbReference type="GO" id="GO:0005509">
    <property type="term" value="F:calcium ion binding"/>
    <property type="evidence" value="ECO:0007669"/>
    <property type="project" value="InterPro"/>
</dbReference>
<dbReference type="PROSITE" id="PS00018">
    <property type="entry name" value="EF_HAND_1"/>
    <property type="match status" value="1"/>
</dbReference>
<name>A0A6P8K017_DROMA</name>
<gene>
    <name evidence="6" type="primary">LOC117142226</name>
</gene>
<keyword evidence="3" id="KW-0106">Calcium</keyword>
<dbReference type="RefSeq" id="XP_033161968.1">
    <property type="nucleotide sequence ID" value="XM_033306077.1"/>
</dbReference>
<reference evidence="6" key="1">
    <citation type="submission" date="2025-08" db="UniProtKB">
        <authorList>
            <consortium name="RefSeq"/>
        </authorList>
    </citation>
    <scope>IDENTIFICATION</scope>
    <source>
        <strain evidence="6">Mau12</strain>
        <tissue evidence="6">Whole Body</tissue>
    </source>
</reference>
<dbReference type="PANTHER" id="PTHR23104:SF1">
    <property type="entry name" value="EF-HAND DOMAIN-CONTAINING PROTEIN"/>
    <property type="match status" value="1"/>
</dbReference>
<accession>A0A6P8K017</accession>
<evidence type="ECO:0000313" key="6">
    <source>
        <dbReference type="RefSeq" id="XP_033161968.1"/>
    </source>
</evidence>
<dbReference type="PANTHER" id="PTHR23104">
    <property type="entry name" value="MULTIPLE COAGULATION FACTOR DEFICIENCY PROTEIN 2 NEURAL STEM CELL DERIVED NEURONAL SURVIVAL PROTEIN"/>
    <property type="match status" value="1"/>
</dbReference>
<feature type="domain" description="EF-hand" evidence="4">
    <location>
        <begin position="150"/>
        <end position="185"/>
    </location>
</feature>
<dbReference type="InterPro" id="IPR018247">
    <property type="entry name" value="EF_Hand_1_Ca_BS"/>
</dbReference>
<evidence type="ECO:0000259" key="4">
    <source>
        <dbReference type="PROSITE" id="PS50222"/>
    </source>
</evidence>
<evidence type="ECO:0000256" key="2">
    <source>
        <dbReference type="ARBA" id="ARBA00022737"/>
    </source>
</evidence>
<dbReference type="Proteomes" id="UP000515162">
    <property type="component" value="Chromosome 3R"/>
</dbReference>
<organism evidence="5 6">
    <name type="scientific">Drosophila mauritiana</name>
    <name type="common">Fruit fly</name>
    <dbReference type="NCBI Taxonomy" id="7226"/>
    <lineage>
        <taxon>Eukaryota</taxon>
        <taxon>Metazoa</taxon>
        <taxon>Ecdysozoa</taxon>
        <taxon>Arthropoda</taxon>
        <taxon>Hexapoda</taxon>
        <taxon>Insecta</taxon>
        <taxon>Pterygota</taxon>
        <taxon>Neoptera</taxon>
        <taxon>Endopterygota</taxon>
        <taxon>Diptera</taxon>
        <taxon>Brachycera</taxon>
        <taxon>Muscomorpha</taxon>
        <taxon>Ephydroidea</taxon>
        <taxon>Drosophilidae</taxon>
        <taxon>Drosophila</taxon>
        <taxon>Sophophora</taxon>
    </lineage>
</organism>
<feature type="domain" description="EF-hand" evidence="4">
    <location>
        <begin position="205"/>
        <end position="240"/>
    </location>
</feature>
<dbReference type="PROSITE" id="PS50222">
    <property type="entry name" value="EF_HAND_2"/>
    <property type="match status" value="2"/>
</dbReference>
<keyword evidence="5" id="KW-1185">Reference proteome</keyword>
<evidence type="ECO:0000313" key="5">
    <source>
        <dbReference type="Proteomes" id="UP000515162"/>
    </source>
</evidence>
<evidence type="ECO:0000256" key="1">
    <source>
        <dbReference type="ARBA" id="ARBA00022729"/>
    </source>
</evidence>
<evidence type="ECO:0000256" key="3">
    <source>
        <dbReference type="ARBA" id="ARBA00022837"/>
    </source>
</evidence>
<keyword evidence="1" id="KW-0732">Signal</keyword>
<dbReference type="GeneID" id="117142226"/>
<dbReference type="Pfam" id="PF13499">
    <property type="entry name" value="EF-hand_7"/>
    <property type="match status" value="1"/>
</dbReference>
<dbReference type="InterPro" id="IPR052110">
    <property type="entry name" value="MCFD2-like"/>
</dbReference>